<evidence type="ECO:0000256" key="1">
    <source>
        <dbReference type="SAM" id="Phobius"/>
    </source>
</evidence>
<name>A0AA86RGH7_9EUKA</name>
<keyword evidence="1" id="KW-0812">Transmembrane</keyword>
<comment type="caution">
    <text evidence="2">The sequence shown here is derived from an EMBL/GenBank/DDBJ whole genome shotgun (WGS) entry which is preliminary data.</text>
</comment>
<keyword evidence="4" id="KW-1185">Reference proteome</keyword>
<accession>A0AA86RGH7</accession>
<keyword evidence="1" id="KW-1133">Transmembrane helix</keyword>
<dbReference type="EMBL" id="CAXDID020000495">
    <property type="protein sequence ID" value="CAL6097379.1"/>
    <property type="molecule type" value="Genomic_DNA"/>
</dbReference>
<reference evidence="3 4" key="2">
    <citation type="submission" date="2024-07" db="EMBL/GenBank/DDBJ databases">
        <authorList>
            <person name="Akdeniz Z."/>
        </authorList>
    </citation>
    <scope>NUCLEOTIDE SEQUENCE [LARGE SCALE GENOMIC DNA]</scope>
</reference>
<evidence type="ECO:0008006" key="5">
    <source>
        <dbReference type="Google" id="ProtNLM"/>
    </source>
</evidence>
<reference evidence="2" key="1">
    <citation type="submission" date="2023-06" db="EMBL/GenBank/DDBJ databases">
        <authorList>
            <person name="Kurt Z."/>
        </authorList>
    </citation>
    <scope>NUCLEOTIDE SEQUENCE</scope>
</reference>
<evidence type="ECO:0000313" key="2">
    <source>
        <dbReference type="EMBL" id="CAI9972317.1"/>
    </source>
</evidence>
<proteinExistence type="predicted"/>
<organism evidence="2">
    <name type="scientific">Hexamita inflata</name>
    <dbReference type="NCBI Taxonomy" id="28002"/>
    <lineage>
        <taxon>Eukaryota</taxon>
        <taxon>Metamonada</taxon>
        <taxon>Diplomonadida</taxon>
        <taxon>Hexamitidae</taxon>
        <taxon>Hexamitinae</taxon>
        <taxon>Hexamita</taxon>
    </lineage>
</organism>
<gene>
    <name evidence="2" type="ORF">HINF_LOCUS59962</name>
    <name evidence="3" type="ORF">HINF_LOCUS68929</name>
</gene>
<sequence length="548" mass="62264">MLSLINISFQTVGNNINSLHILDNCFSTSSGVEFDQEKQLIYVKFIPNQIDACKQIPKGIKIQVKLNNLLSQFIPTGYFDDFVFGTTNEYTISCSNALCVSLEFWKSTKAQVTLSTFAFTTTVSIGSIIRQQSELGECTTTASTMDLFNTYIIYYSYMTDECQQQLITGGNVVITNASIQLQFGAGNLSYLFTSNSSASTYYYNAAQSRMEFRFNFAFQSKQYFYDNAFVKAYMIIFVNKNIDVAVYDQTSFYYTTDYPNAFSKAHVQFQTEGVELLPTPNSDGLVYEADVQAQNYDKIEIRLTIYDKNNVLPTLAMSSVYTYAFSENEYFFKCDQQNDPVKCYKLLHTYQFSEIGSYASTIRYIFMNAGSVVSKISVQTVSEFADSCFEHAHIYYDRKKTRIEIATNAKSLMCRIPTFINATAFIQVETDSGEVTVFTKDLLLNGTTTEILIDTPLTSEQIALFKQHPSRIWFQEVGAYEIDELPIQSAINSDIQQIINYQLLVLIISCTSTLFIVLFYMGIKQCYAAYKGRAKPKIKDIKENDGLD</sequence>
<evidence type="ECO:0000313" key="4">
    <source>
        <dbReference type="Proteomes" id="UP001642409"/>
    </source>
</evidence>
<dbReference type="Proteomes" id="UP001642409">
    <property type="component" value="Unassembled WGS sequence"/>
</dbReference>
<feature type="transmembrane region" description="Helical" evidence="1">
    <location>
        <begin position="501"/>
        <end position="523"/>
    </location>
</feature>
<protein>
    <recommendedName>
        <fullName evidence="5">Transmembrane protein</fullName>
    </recommendedName>
</protein>
<dbReference type="EMBL" id="CATOUU010001105">
    <property type="protein sequence ID" value="CAI9972317.1"/>
    <property type="molecule type" value="Genomic_DNA"/>
</dbReference>
<dbReference type="AlphaFoldDB" id="A0AA86RGH7"/>
<keyword evidence="1" id="KW-0472">Membrane</keyword>
<evidence type="ECO:0000313" key="3">
    <source>
        <dbReference type="EMBL" id="CAL6097379.1"/>
    </source>
</evidence>